<organism evidence="2">
    <name type="scientific">viral metagenome</name>
    <dbReference type="NCBI Taxonomy" id="1070528"/>
    <lineage>
        <taxon>unclassified sequences</taxon>
        <taxon>metagenomes</taxon>
        <taxon>organismal metagenomes</taxon>
    </lineage>
</organism>
<dbReference type="SUPFAM" id="SSF49785">
    <property type="entry name" value="Galactose-binding domain-like"/>
    <property type="match status" value="2"/>
</dbReference>
<dbReference type="InterPro" id="IPR000421">
    <property type="entry name" value="FA58C"/>
</dbReference>
<sequence length="1455" mass="158949">MSGQPIFSNATLDDIDVNKPVFSSLEAKKISDYSPTYSSISVNGGKIELTFNEDLATISSFDANSFVIKEGATTYPVNEVTISNKKVTIGTNHTHSDINNLTVQYTKPSDLTKAIKTSNGIELEELKIVNNVNRSGEFPKPTTVVAKDYDGGKKEYEITFNENVEGNISSDDFVVKTTSDNTLHQPLIAKVTNDKVVLKKGTITRHGLVDGTLTGADSSWSDGTRSFTSSSNHGGYTPNKAFDDLLGVNIWHSTSRYSSGVANTATAGTTVTTPGFYQTTTYQVGNSGDTSYDFTGGAFSSSTANPNLTLLRGKTYEFVVNSAGHPFRINTTNTTGTGSEYSSVTPYDLVSSSSTLSGQIYSGSSQDSTTHPPSGAFNGVTEENAGAWVSIGDSYSNGQPNTNASTNGYDGEWVQVDVGQMVTATTFKFYTRNVSNRDDNDPKKMRLFSSNDGNTWSQVYDWTNLTTLDWRTSAGGTPIALTINQTVRARYFRIAIGELMGSVTYTQLAEFEVIGFTSGVANNGTENGTITFVVPSDAPNTLYYNCEHHGGMSGTITITNPDKYVGEWLQVDLGSSTTLHNFEILPREYDQFKPKDFKLFGKTNATDSWTEIYEVTGLTASDWKTGTTHHSAGSWDINFTGRYFRLAINKVVTGGYACVGELILRNITYSTLPTDPNTVSISYTKNTTASQNLKVKGSTTAFDSFLFRNGNHIKSFTVDSPVRPSAVDLINNDGTSHSRDSGDLNKIIDNNIDSQTYTTTSMTQSTHGPFILEFDFPSSLVGKRLNSIQWKWASSETGTLNCKFGIRSGSTNTSLNVSGASNIGSGTFNTGVVSTWDNSTDWHIDTAVANDNATVVFDGEYTIQSGDTFLFRWLSSNTYKHFNIYNLYLITENVLGTPSIVDTTVVTFNKVISGSDSYTKNDFTIKQGTTALSIKEINISNDGKLLITTNEAITDANTLDIVYKKNSNVANHLKDNNNKKINSFRIKNNVDIKPIVLSFNQNIASNQNVDENDFTLRVDGITKGIHDVIVMEEGKLLIRPEQPITDINKVMITYQKSATSSKNIANSNGDSVLGFTYHNVRVSKKTEGSNDILQVSGTLPEAYTGNTAVPSPLKRTIYIYSSDTTTSPSYTGANRPVVKISNYRNVIVDSNVTATITVFNNTLLVNGKPAYQYSNDADINSATGDSIDNFYFFISSGQSKKVLEDMETAATNSGIQANDIALVKNKRITNDGDTVALSLNQPLENITDEVEKRSKRHAVLKLLFSSNPLRKQFKIAKQELSLNTKITKQKLMVIKSGETINLSNNSPIDENTGIYANLSDVNDSVVFNTGSNNITFTKLANNNYSVTGYNNLTIITRTGDAGNWKDGDSSTFDGVTYYFGGISTNGTDDTPGEDFVKTTVTVSSEKDGSSGLLNHLNKRTASMNSNTTQKEIKKHQRNFSSSDYLLYKKLRHFKK</sequence>
<accession>A0A6C0CNI4</accession>
<dbReference type="Pfam" id="PF00754">
    <property type="entry name" value="F5_F8_type_C"/>
    <property type="match status" value="2"/>
</dbReference>
<dbReference type="InterPro" id="IPR008979">
    <property type="entry name" value="Galactose-bd-like_sf"/>
</dbReference>
<feature type="domain" description="F5/8 type C" evidence="1">
    <location>
        <begin position="342"/>
        <end position="516"/>
    </location>
</feature>
<dbReference type="EMBL" id="MN739466">
    <property type="protein sequence ID" value="QHT06158.1"/>
    <property type="molecule type" value="Genomic_DNA"/>
</dbReference>
<evidence type="ECO:0000259" key="1">
    <source>
        <dbReference type="PROSITE" id="PS50022"/>
    </source>
</evidence>
<proteinExistence type="predicted"/>
<protein>
    <recommendedName>
        <fullName evidence="1">F5/8 type C domain-containing protein</fullName>
    </recommendedName>
</protein>
<evidence type="ECO:0000313" key="2">
    <source>
        <dbReference type="EMBL" id="QHT06158.1"/>
    </source>
</evidence>
<name>A0A6C0CNI4_9ZZZZ</name>
<dbReference type="InterPro" id="IPR028059">
    <property type="entry name" value="SWM_rpt"/>
</dbReference>
<dbReference type="PROSITE" id="PS50022">
    <property type="entry name" value="FA58C_3"/>
    <property type="match status" value="1"/>
</dbReference>
<dbReference type="Gene3D" id="2.60.120.260">
    <property type="entry name" value="Galactose-binding domain-like"/>
    <property type="match status" value="2"/>
</dbReference>
<dbReference type="Pfam" id="PF13753">
    <property type="entry name" value="SWM_repeat"/>
    <property type="match status" value="1"/>
</dbReference>
<reference evidence="2" key="1">
    <citation type="journal article" date="2020" name="Nature">
        <title>Giant virus diversity and host interactions through global metagenomics.</title>
        <authorList>
            <person name="Schulz F."/>
            <person name="Roux S."/>
            <person name="Paez-Espino D."/>
            <person name="Jungbluth S."/>
            <person name="Walsh D.A."/>
            <person name="Denef V.J."/>
            <person name="McMahon K.D."/>
            <person name="Konstantinidis K.T."/>
            <person name="Eloe-Fadrosh E.A."/>
            <person name="Kyrpides N.C."/>
            <person name="Woyke T."/>
        </authorList>
    </citation>
    <scope>NUCLEOTIDE SEQUENCE</scope>
    <source>
        <strain evidence="2">GVMAG-M-3300021425-14</strain>
    </source>
</reference>